<name>A0A0M3V888_9GAMM</name>
<sequence>MTRSIVLLILKALEGRGAERMVTTLARAYIEMNYDVHVLCLEVSEDMALDIRVKYHVVAYSAPLLDTETEQAAAYKKVAERIDDYVFNNIGTPDLILANIYKVNWIMAYSQLPNIVNVLHTALSKQFQEKLLSKPNQTIAHLKMVYGAHPCSCVSEGARQDLLELIGNNLNRTTTIYNPCDVDEIRKAAAQPLVIEQFGLTINEYLIHVGSFDTMKNHRDLLQAYAKTNQKLPLVLVGKGSLEAEMKQLAIELNISDRVKFLGFQANPYPLIAAAALLVLTSTFEGFGYVIVEAQALKVPVISTDCPFGPRELLPEKNLIPVGDINALAALINQAIDNLDEYQVPFNQQLLPNRVARQYLQFGQVHALE</sequence>
<evidence type="ECO:0000313" key="3">
    <source>
        <dbReference type="EMBL" id="ALF58743.1"/>
    </source>
</evidence>
<dbReference type="GO" id="GO:1901135">
    <property type="term" value="P:carbohydrate derivative metabolic process"/>
    <property type="evidence" value="ECO:0007669"/>
    <property type="project" value="UniProtKB-ARBA"/>
</dbReference>
<dbReference type="AlphaFoldDB" id="A0A0M3V888"/>
<dbReference type="Proteomes" id="UP000059847">
    <property type="component" value="Chromosome"/>
</dbReference>
<dbReference type="EMBL" id="CP012678">
    <property type="protein sequence ID" value="ALF58743.1"/>
    <property type="molecule type" value="Genomic_DNA"/>
</dbReference>
<evidence type="ECO:0000259" key="1">
    <source>
        <dbReference type="Pfam" id="PF00534"/>
    </source>
</evidence>
<dbReference type="Pfam" id="PF13439">
    <property type="entry name" value="Glyco_transf_4"/>
    <property type="match status" value="1"/>
</dbReference>
<reference evidence="3 4" key="1">
    <citation type="submission" date="2015-09" db="EMBL/GenBank/DDBJ databases">
        <title>Complete genome of Psychrobacter urativorans R10.10B.</title>
        <authorList>
            <person name="See-Too W.S."/>
            <person name="Chan K.G."/>
        </authorList>
    </citation>
    <scope>NUCLEOTIDE SEQUENCE [LARGE SCALE GENOMIC DNA]</scope>
    <source>
        <strain evidence="3 4">R10.10B</strain>
    </source>
</reference>
<dbReference type="Gene3D" id="3.40.50.2000">
    <property type="entry name" value="Glycogen Phosphorylase B"/>
    <property type="match status" value="2"/>
</dbReference>
<dbReference type="PANTHER" id="PTHR12526:SF638">
    <property type="entry name" value="SPORE COAT PROTEIN SA"/>
    <property type="match status" value="1"/>
</dbReference>
<feature type="domain" description="Glycosyltransferase subfamily 4-like N-terminal" evidence="2">
    <location>
        <begin position="16"/>
        <end position="183"/>
    </location>
</feature>
<evidence type="ECO:0000313" key="4">
    <source>
        <dbReference type="Proteomes" id="UP000059847"/>
    </source>
</evidence>
<dbReference type="OrthoDB" id="9792269at2"/>
<dbReference type="GO" id="GO:0016757">
    <property type="term" value="F:glycosyltransferase activity"/>
    <property type="evidence" value="ECO:0007669"/>
    <property type="project" value="InterPro"/>
</dbReference>
<organism evidence="3 4">
    <name type="scientific">Psychrobacter urativorans</name>
    <dbReference type="NCBI Taxonomy" id="45610"/>
    <lineage>
        <taxon>Bacteria</taxon>
        <taxon>Pseudomonadati</taxon>
        <taxon>Pseudomonadota</taxon>
        <taxon>Gammaproteobacteria</taxon>
        <taxon>Moraxellales</taxon>
        <taxon>Moraxellaceae</taxon>
        <taxon>Psychrobacter</taxon>
    </lineage>
</organism>
<dbReference type="InterPro" id="IPR028098">
    <property type="entry name" value="Glyco_trans_4-like_N"/>
</dbReference>
<dbReference type="STRING" id="45610.AOC03_00670"/>
<dbReference type="RefSeq" id="WP_062533139.1">
    <property type="nucleotide sequence ID" value="NZ_CP012678.1"/>
</dbReference>
<dbReference type="SUPFAM" id="SSF53756">
    <property type="entry name" value="UDP-Glycosyltransferase/glycogen phosphorylase"/>
    <property type="match status" value="1"/>
</dbReference>
<accession>A0A0M3V888</accession>
<dbReference type="CDD" id="cd03811">
    <property type="entry name" value="GT4_GT28_WabH-like"/>
    <property type="match status" value="1"/>
</dbReference>
<dbReference type="KEGG" id="pur:AOC03_00670"/>
<gene>
    <name evidence="3" type="ORF">AOC03_00670</name>
</gene>
<keyword evidence="4" id="KW-1185">Reference proteome</keyword>
<keyword evidence="3" id="KW-0808">Transferase</keyword>
<dbReference type="InterPro" id="IPR001296">
    <property type="entry name" value="Glyco_trans_1"/>
</dbReference>
<dbReference type="Pfam" id="PF00534">
    <property type="entry name" value="Glycos_transf_1"/>
    <property type="match status" value="1"/>
</dbReference>
<protein>
    <submittedName>
        <fullName evidence="3">Glycosyl transferase family 1</fullName>
    </submittedName>
</protein>
<feature type="domain" description="Glycosyl transferase family 1" evidence="1">
    <location>
        <begin position="204"/>
        <end position="339"/>
    </location>
</feature>
<dbReference type="PANTHER" id="PTHR12526">
    <property type="entry name" value="GLYCOSYLTRANSFERASE"/>
    <property type="match status" value="1"/>
</dbReference>
<proteinExistence type="predicted"/>
<evidence type="ECO:0000259" key="2">
    <source>
        <dbReference type="Pfam" id="PF13439"/>
    </source>
</evidence>